<dbReference type="EMBL" id="MGER01000055">
    <property type="protein sequence ID" value="OGL87806.1"/>
    <property type="molecule type" value="Genomic_DNA"/>
</dbReference>
<name>A0A1F7VBC0_9BACT</name>
<accession>A0A1F7VBC0</accession>
<organism evidence="1 2">
    <name type="scientific">Candidatus Uhrbacteria bacterium RIFCSPLOWO2_02_FULL_49_11</name>
    <dbReference type="NCBI Taxonomy" id="1802409"/>
    <lineage>
        <taxon>Bacteria</taxon>
        <taxon>Candidatus Uhriibacteriota</taxon>
    </lineage>
</organism>
<reference evidence="1 2" key="1">
    <citation type="journal article" date="2016" name="Nat. Commun.">
        <title>Thousands of microbial genomes shed light on interconnected biogeochemical processes in an aquifer system.</title>
        <authorList>
            <person name="Anantharaman K."/>
            <person name="Brown C.T."/>
            <person name="Hug L.A."/>
            <person name="Sharon I."/>
            <person name="Castelle C.J."/>
            <person name="Probst A.J."/>
            <person name="Thomas B.C."/>
            <person name="Singh A."/>
            <person name="Wilkins M.J."/>
            <person name="Karaoz U."/>
            <person name="Brodie E.L."/>
            <person name="Williams K.H."/>
            <person name="Hubbard S.S."/>
            <person name="Banfield J.F."/>
        </authorList>
    </citation>
    <scope>NUCLEOTIDE SEQUENCE [LARGE SCALE GENOMIC DNA]</scope>
</reference>
<dbReference type="Proteomes" id="UP000178264">
    <property type="component" value="Unassembled WGS sequence"/>
</dbReference>
<sequence>MDGKGGGVGGIVDAAEGINLFQYEKGSSRGVSGDEIPTHVHVIHLCLGVMGKGEVETAIKHELNDGVRCLRREGDDIACAPRRRRGKWMGIKEEERGTSYRTPVHVEIIAREDGGHAAPVVGKGDILIAHGSDRLGN</sequence>
<proteinExistence type="predicted"/>
<dbReference type="AlphaFoldDB" id="A0A1F7VBC0"/>
<evidence type="ECO:0000313" key="2">
    <source>
        <dbReference type="Proteomes" id="UP000178264"/>
    </source>
</evidence>
<protein>
    <submittedName>
        <fullName evidence="1">Uncharacterized protein</fullName>
    </submittedName>
</protein>
<comment type="caution">
    <text evidence="1">The sequence shown here is derived from an EMBL/GenBank/DDBJ whole genome shotgun (WGS) entry which is preliminary data.</text>
</comment>
<evidence type="ECO:0000313" key="1">
    <source>
        <dbReference type="EMBL" id="OGL87806.1"/>
    </source>
</evidence>
<gene>
    <name evidence="1" type="ORF">A3I42_04885</name>
</gene>